<feature type="compositionally biased region" description="Basic residues" evidence="1">
    <location>
        <begin position="507"/>
        <end position="516"/>
    </location>
</feature>
<protein>
    <submittedName>
        <fullName evidence="3">Uncharacterized protein LOC105040955</fullName>
    </submittedName>
</protein>
<gene>
    <name evidence="3" type="primary">LOC105040955</name>
</gene>
<dbReference type="RefSeq" id="XP_010916023.1">
    <property type="nucleotide sequence ID" value="XM_010917721.3"/>
</dbReference>
<feature type="region of interest" description="Disordered" evidence="1">
    <location>
        <begin position="42"/>
        <end position="101"/>
    </location>
</feature>
<feature type="compositionally biased region" description="Acidic residues" evidence="1">
    <location>
        <begin position="344"/>
        <end position="357"/>
    </location>
</feature>
<dbReference type="PANTHER" id="PTHR33448:SF4">
    <property type="entry name" value="CHLOROPLAST PROTEIN HCF243"/>
    <property type="match status" value="1"/>
</dbReference>
<name>A0A6I9R0I4_ELAGV</name>
<feature type="region of interest" description="Disordered" evidence="1">
    <location>
        <begin position="340"/>
        <end position="560"/>
    </location>
</feature>
<feature type="compositionally biased region" description="Basic and acidic residues" evidence="1">
    <location>
        <begin position="517"/>
        <end position="530"/>
    </location>
</feature>
<evidence type="ECO:0000313" key="3">
    <source>
        <dbReference type="RefSeq" id="XP_010916023.1"/>
    </source>
</evidence>
<feature type="compositionally biased region" description="Basic and acidic residues" evidence="1">
    <location>
        <begin position="451"/>
        <end position="478"/>
    </location>
</feature>
<feature type="compositionally biased region" description="Basic and acidic residues" evidence="1">
    <location>
        <begin position="423"/>
        <end position="440"/>
    </location>
</feature>
<feature type="compositionally biased region" description="Basic and acidic residues" evidence="1">
    <location>
        <begin position="365"/>
        <end position="377"/>
    </location>
</feature>
<feature type="compositionally biased region" description="Pro residues" evidence="1">
    <location>
        <begin position="734"/>
        <end position="743"/>
    </location>
</feature>
<feature type="region of interest" description="Disordered" evidence="1">
    <location>
        <begin position="576"/>
        <end position="650"/>
    </location>
</feature>
<feature type="compositionally biased region" description="Basic and acidic residues" evidence="1">
    <location>
        <begin position="542"/>
        <end position="557"/>
    </location>
</feature>
<evidence type="ECO:0000256" key="1">
    <source>
        <dbReference type="SAM" id="MobiDB-lite"/>
    </source>
</evidence>
<feature type="region of interest" description="Disordered" evidence="1">
    <location>
        <begin position="1"/>
        <end position="26"/>
    </location>
</feature>
<organism evidence="2 3">
    <name type="scientific">Elaeis guineensis var. tenera</name>
    <name type="common">Oil palm</name>
    <dbReference type="NCBI Taxonomy" id="51953"/>
    <lineage>
        <taxon>Eukaryota</taxon>
        <taxon>Viridiplantae</taxon>
        <taxon>Streptophyta</taxon>
        <taxon>Embryophyta</taxon>
        <taxon>Tracheophyta</taxon>
        <taxon>Spermatophyta</taxon>
        <taxon>Magnoliopsida</taxon>
        <taxon>Liliopsida</taxon>
        <taxon>Arecaceae</taxon>
        <taxon>Arecoideae</taxon>
        <taxon>Cocoseae</taxon>
        <taxon>Elaeidinae</taxon>
        <taxon>Elaeis</taxon>
    </lineage>
</organism>
<feature type="compositionally biased region" description="Basic and acidic residues" evidence="1">
    <location>
        <begin position="576"/>
        <end position="596"/>
    </location>
</feature>
<proteinExistence type="predicted"/>
<reference evidence="3" key="1">
    <citation type="submission" date="2025-08" db="UniProtKB">
        <authorList>
            <consortium name="RefSeq"/>
        </authorList>
    </citation>
    <scope>IDENTIFICATION</scope>
</reference>
<keyword evidence="2" id="KW-1185">Reference proteome</keyword>
<evidence type="ECO:0000313" key="2">
    <source>
        <dbReference type="Proteomes" id="UP000504607"/>
    </source>
</evidence>
<dbReference type="KEGG" id="egu:105040955"/>
<feature type="compositionally biased region" description="Acidic residues" evidence="1">
    <location>
        <begin position="479"/>
        <end position="489"/>
    </location>
</feature>
<feature type="compositionally biased region" description="Basic and acidic residues" evidence="1">
    <location>
        <begin position="626"/>
        <end position="650"/>
    </location>
</feature>
<dbReference type="InParanoid" id="A0A6I9R0I4"/>
<dbReference type="OrthoDB" id="1934890at2759"/>
<feature type="compositionally biased region" description="Basic and acidic residues" evidence="1">
    <location>
        <begin position="700"/>
        <end position="722"/>
    </location>
</feature>
<sequence length="804" mass="87821">MRKKKKTMEAGERAQSHRSGGGGRGSELFICFTGRHSSSATSACAATAMRTPSSKSLLSPGRGRDPAAPSLSASLSRRLRSSGSLKGGQSPMFPAGVATGGGGGRRKGCAFEAAEPSSPKVTCIGQVRVKSKKKKAKAKAAAAMARSRSKRGSRKEASFRRTEECLPRKSERWMYQLPVSICGALRSLGSEFNCFFPCGSSPCSSSRTGKEKRKECEEKRTTSSCGQVLARWLMAMQEGEEGKRGKVVGLVLEERGKGEVDLVIGEREKRGVEGLELEVANGNGREKKDEVLVVRDEEEGEARVNVCIPPRNALLLMRCRSDPVRMAALANRFWGSPATKVEVGEEEEEEEEEEDGAEVGQHLFGRVEVDREEAGAERDEEAAAAAKVGPETGEVDKEEAEEEKISQGATLDVGLEEMGSSAEEEKQQRSSEEKQEKEGSSADSVNVQRNSPREEAVDAHFLPKSEEIVLKEETFSPEREEEEGEEGEEEKGRRSSSCSSSMGKAERRSHSHKCLSRAKDGGGRCSSSKDKQRRRHSFSTDGDVRRHSYSSEKEARRASFSIERRRRWSFSIDKGDLIPEEENAFREGEEKKKEEGSSAEGDEAMETEAIEKPEPAEVGETEVNGEEGRIEEVDGKGEGGVKGEEAGKRRELPDCLLLMMYEPKLSMEVSKETWVCSTDFLRWRPHHHRQHHPKGGGAGEEERAKTEKVEGSEDKGGDRKDVTAPPEPAVLQASPPPPPPAPPTATAVEQKLMSAAAVPKPAAFGPFVLTRCKSEPMRSSARLAPDACFWKDRHRPIGAAGIGF</sequence>
<feature type="region of interest" description="Disordered" evidence="1">
    <location>
        <begin position="686"/>
        <end position="745"/>
    </location>
</feature>
<dbReference type="PANTHER" id="PTHR33448">
    <property type="entry name" value="CHLOROPLAST PROTEIN HCF243-RELATED"/>
    <property type="match status" value="1"/>
</dbReference>
<dbReference type="Proteomes" id="UP000504607">
    <property type="component" value="Chromosome 3"/>
</dbReference>
<dbReference type="GeneID" id="105040955"/>
<feature type="compositionally biased region" description="Low complexity" evidence="1">
    <location>
        <begin position="70"/>
        <end position="90"/>
    </location>
</feature>
<dbReference type="FunCoup" id="A0A6I9R0I4">
    <property type="interactions" value="2484"/>
</dbReference>
<dbReference type="AlphaFoldDB" id="A0A6I9R0I4"/>
<accession>A0A6I9R0I4</accession>